<reference evidence="2 4" key="1">
    <citation type="journal article" date="2012" name="Nature">
        <title>Algal genomes reveal evolutionary mosaicism and the fate of nucleomorphs.</title>
        <authorList>
            <consortium name="DOE Joint Genome Institute"/>
            <person name="Curtis B.A."/>
            <person name="Tanifuji G."/>
            <person name="Burki F."/>
            <person name="Gruber A."/>
            <person name="Irimia M."/>
            <person name="Maruyama S."/>
            <person name="Arias M.C."/>
            <person name="Ball S.G."/>
            <person name="Gile G.H."/>
            <person name="Hirakawa Y."/>
            <person name="Hopkins J.F."/>
            <person name="Kuo A."/>
            <person name="Rensing S.A."/>
            <person name="Schmutz J."/>
            <person name="Symeonidi A."/>
            <person name="Elias M."/>
            <person name="Eveleigh R.J."/>
            <person name="Herman E.K."/>
            <person name="Klute M.J."/>
            <person name="Nakayama T."/>
            <person name="Obornik M."/>
            <person name="Reyes-Prieto A."/>
            <person name="Armbrust E.V."/>
            <person name="Aves S.J."/>
            <person name="Beiko R.G."/>
            <person name="Coutinho P."/>
            <person name="Dacks J.B."/>
            <person name="Durnford D.G."/>
            <person name="Fast N.M."/>
            <person name="Green B.R."/>
            <person name="Grisdale C.J."/>
            <person name="Hempel F."/>
            <person name="Henrissat B."/>
            <person name="Hoppner M.P."/>
            <person name="Ishida K."/>
            <person name="Kim E."/>
            <person name="Koreny L."/>
            <person name="Kroth P.G."/>
            <person name="Liu Y."/>
            <person name="Malik S.B."/>
            <person name="Maier U.G."/>
            <person name="McRose D."/>
            <person name="Mock T."/>
            <person name="Neilson J.A."/>
            <person name="Onodera N.T."/>
            <person name="Poole A.M."/>
            <person name="Pritham E.J."/>
            <person name="Richards T.A."/>
            <person name="Rocap G."/>
            <person name="Roy S.W."/>
            <person name="Sarai C."/>
            <person name="Schaack S."/>
            <person name="Shirato S."/>
            <person name="Slamovits C.H."/>
            <person name="Spencer D.F."/>
            <person name="Suzuki S."/>
            <person name="Worden A.Z."/>
            <person name="Zauner S."/>
            <person name="Barry K."/>
            <person name="Bell C."/>
            <person name="Bharti A.K."/>
            <person name="Crow J.A."/>
            <person name="Grimwood J."/>
            <person name="Kramer R."/>
            <person name="Lindquist E."/>
            <person name="Lucas S."/>
            <person name="Salamov A."/>
            <person name="McFadden G.I."/>
            <person name="Lane C.E."/>
            <person name="Keeling P.J."/>
            <person name="Gray M.W."/>
            <person name="Grigoriev I.V."/>
            <person name="Archibald J.M."/>
        </authorList>
    </citation>
    <scope>NUCLEOTIDE SEQUENCE</scope>
    <source>
        <strain evidence="2 4">CCMP2712</strain>
    </source>
</reference>
<dbReference type="PaxDb" id="55529-EKX49471"/>
<evidence type="ECO:0000313" key="4">
    <source>
        <dbReference type="Proteomes" id="UP000011087"/>
    </source>
</evidence>
<keyword evidence="1" id="KW-0175">Coiled coil</keyword>
<name>L1JLP3_GUITC</name>
<keyword evidence="4" id="KW-1185">Reference proteome</keyword>
<proteinExistence type="predicted"/>
<feature type="coiled-coil region" evidence="1">
    <location>
        <begin position="266"/>
        <end position="328"/>
    </location>
</feature>
<dbReference type="EnsemblProtists" id="EKX49471">
    <property type="protein sequence ID" value="EKX49471"/>
    <property type="gene ID" value="GUITHDRAFT_104999"/>
</dbReference>
<dbReference type="RefSeq" id="XP_005836451.1">
    <property type="nucleotide sequence ID" value="XM_005836394.1"/>
</dbReference>
<reference evidence="4" key="2">
    <citation type="submission" date="2012-11" db="EMBL/GenBank/DDBJ databases">
        <authorList>
            <person name="Kuo A."/>
            <person name="Curtis B.A."/>
            <person name="Tanifuji G."/>
            <person name="Burki F."/>
            <person name="Gruber A."/>
            <person name="Irimia M."/>
            <person name="Maruyama S."/>
            <person name="Arias M.C."/>
            <person name="Ball S.G."/>
            <person name="Gile G.H."/>
            <person name="Hirakawa Y."/>
            <person name="Hopkins J.F."/>
            <person name="Rensing S.A."/>
            <person name="Schmutz J."/>
            <person name="Symeonidi A."/>
            <person name="Elias M."/>
            <person name="Eveleigh R.J."/>
            <person name="Herman E.K."/>
            <person name="Klute M.J."/>
            <person name="Nakayama T."/>
            <person name="Obornik M."/>
            <person name="Reyes-Prieto A."/>
            <person name="Armbrust E.V."/>
            <person name="Aves S.J."/>
            <person name="Beiko R.G."/>
            <person name="Coutinho P."/>
            <person name="Dacks J.B."/>
            <person name="Durnford D.G."/>
            <person name="Fast N.M."/>
            <person name="Green B.R."/>
            <person name="Grisdale C."/>
            <person name="Hempe F."/>
            <person name="Henrissat B."/>
            <person name="Hoppner M.P."/>
            <person name="Ishida K.-I."/>
            <person name="Kim E."/>
            <person name="Koreny L."/>
            <person name="Kroth P.G."/>
            <person name="Liu Y."/>
            <person name="Malik S.-B."/>
            <person name="Maier U.G."/>
            <person name="McRose D."/>
            <person name="Mock T."/>
            <person name="Neilson J.A."/>
            <person name="Onodera N.T."/>
            <person name="Poole A.M."/>
            <person name="Pritham E.J."/>
            <person name="Richards T.A."/>
            <person name="Rocap G."/>
            <person name="Roy S.W."/>
            <person name="Sarai C."/>
            <person name="Schaack S."/>
            <person name="Shirato S."/>
            <person name="Slamovits C.H."/>
            <person name="Spencer D.F."/>
            <person name="Suzuki S."/>
            <person name="Worden A.Z."/>
            <person name="Zauner S."/>
            <person name="Barry K."/>
            <person name="Bell C."/>
            <person name="Bharti A.K."/>
            <person name="Crow J.A."/>
            <person name="Grimwood J."/>
            <person name="Kramer R."/>
            <person name="Lindquist E."/>
            <person name="Lucas S."/>
            <person name="Salamov A."/>
            <person name="McFadden G.I."/>
            <person name="Lane C.E."/>
            <person name="Keeling P.J."/>
            <person name="Gray M.W."/>
            <person name="Grigoriev I.V."/>
            <person name="Archibald J.M."/>
        </authorList>
    </citation>
    <scope>NUCLEOTIDE SEQUENCE</scope>
    <source>
        <strain evidence="4">CCMP2712</strain>
    </source>
</reference>
<dbReference type="AlphaFoldDB" id="L1JLP3"/>
<organism evidence="2">
    <name type="scientific">Guillardia theta (strain CCMP2712)</name>
    <name type="common">Cryptophyte</name>
    <dbReference type="NCBI Taxonomy" id="905079"/>
    <lineage>
        <taxon>Eukaryota</taxon>
        <taxon>Cryptophyceae</taxon>
        <taxon>Pyrenomonadales</taxon>
        <taxon>Geminigeraceae</taxon>
        <taxon>Guillardia</taxon>
    </lineage>
</organism>
<evidence type="ECO:0000256" key="1">
    <source>
        <dbReference type="SAM" id="Coils"/>
    </source>
</evidence>
<accession>L1JLP3</accession>
<evidence type="ECO:0000313" key="3">
    <source>
        <dbReference type="EnsemblProtists" id="EKX49471"/>
    </source>
</evidence>
<dbReference type="HOGENOM" id="CLU_675186_0_0_1"/>
<sequence length="408" mass="45758">MPLRNSAGYGSNRTELLDKSAVKNEGRQEMLAAAAQQRLAKKDARIFKSLELAAQKKVESGVILDKEFIEARNKQIVLDERLAQLNRKLQAQRQALAYIWPRTMERAAVTREMNLGEKKLVNTLPKLHKDILAVRQALKKTLDEVKPAKKELRTSDEILAKSENAYKLFGARIEQSREKARLARQQDQELRMGAMLAERASQQLKAKAISSGNKQEAALLLQESKEQASKADMYRKQADESVQTAQLLEAEADEAASYMSMFGSDLTQASARRKQALNKLEFLSQQYQRGSLLEQAAVQKERALAYEMNNAQNSLKQDKRELKQDEAALATGEKATAKTVTELNVDKKSAVQNYKSAIADLTKIRQDKAKYVRDAEQAMEVENQAFAHNQAAEHLKLASEAAAAEVKK</sequence>
<protein>
    <submittedName>
        <fullName evidence="2 3">Uncharacterized protein</fullName>
    </submittedName>
</protein>
<reference evidence="3" key="3">
    <citation type="submission" date="2016-03" db="UniProtKB">
        <authorList>
            <consortium name="EnsemblProtists"/>
        </authorList>
    </citation>
    <scope>IDENTIFICATION</scope>
</reference>
<dbReference type="KEGG" id="gtt:GUITHDRAFT_104999"/>
<gene>
    <name evidence="2" type="ORF">GUITHDRAFT_104999</name>
</gene>
<dbReference type="OrthoDB" id="10649692at2759"/>
<dbReference type="EMBL" id="JH992982">
    <property type="protein sequence ID" value="EKX49471.1"/>
    <property type="molecule type" value="Genomic_DNA"/>
</dbReference>
<dbReference type="GeneID" id="17305933"/>
<evidence type="ECO:0000313" key="2">
    <source>
        <dbReference type="EMBL" id="EKX49471.1"/>
    </source>
</evidence>
<dbReference type="Proteomes" id="UP000011087">
    <property type="component" value="Unassembled WGS sequence"/>
</dbReference>